<dbReference type="Gramene" id="A06p40210.2_BraZ1">
    <property type="protein sequence ID" value="A06p40210.2_BraZ1.CDS"/>
    <property type="gene ID" value="A06g40210.2_BraZ1"/>
</dbReference>
<name>A0A8D9D9G3_BRACM</name>
<dbReference type="EMBL" id="LS974622">
    <property type="protein sequence ID" value="CAG7871781.1"/>
    <property type="molecule type" value="Genomic_DNA"/>
</dbReference>
<evidence type="ECO:0000313" key="2">
    <source>
        <dbReference type="Proteomes" id="UP000694005"/>
    </source>
</evidence>
<dbReference type="Proteomes" id="UP000694005">
    <property type="component" value="Chromosome A06"/>
</dbReference>
<evidence type="ECO:0000313" key="1">
    <source>
        <dbReference type="EMBL" id="CAG7871781.1"/>
    </source>
</evidence>
<sequence>VCVCVLGPNLAFRSRLRHNLMGANLTKISKIQMNHADKPKTQAGVQVRP</sequence>
<feature type="non-terminal residue" evidence="1">
    <location>
        <position position="49"/>
    </location>
</feature>
<protein>
    <submittedName>
        <fullName evidence="1">Uncharacterized protein</fullName>
    </submittedName>
</protein>
<organism evidence="1 2">
    <name type="scientific">Brassica campestris</name>
    <name type="common">Field mustard</name>
    <dbReference type="NCBI Taxonomy" id="3711"/>
    <lineage>
        <taxon>Eukaryota</taxon>
        <taxon>Viridiplantae</taxon>
        <taxon>Streptophyta</taxon>
        <taxon>Embryophyta</taxon>
        <taxon>Tracheophyta</taxon>
        <taxon>Spermatophyta</taxon>
        <taxon>Magnoliopsida</taxon>
        <taxon>eudicotyledons</taxon>
        <taxon>Gunneridae</taxon>
        <taxon>Pentapetalae</taxon>
        <taxon>rosids</taxon>
        <taxon>malvids</taxon>
        <taxon>Brassicales</taxon>
        <taxon>Brassicaceae</taxon>
        <taxon>Brassiceae</taxon>
        <taxon>Brassica</taxon>
    </lineage>
</organism>
<reference evidence="1 2" key="1">
    <citation type="submission" date="2021-07" db="EMBL/GenBank/DDBJ databases">
        <authorList>
            <consortium name="Genoscope - CEA"/>
            <person name="William W."/>
        </authorList>
    </citation>
    <scope>NUCLEOTIDE SEQUENCE [LARGE SCALE GENOMIC DNA]</scope>
</reference>
<gene>
    <name evidence="1" type="ORF">BRAPAZ1V2_A06P40210.2</name>
</gene>
<accession>A0A8D9D9G3</accession>
<proteinExistence type="predicted"/>
<dbReference type="AlphaFoldDB" id="A0A8D9D9G3"/>